<dbReference type="PANTHER" id="PTHR11070:SF69">
    <property type="entry name" value="ATP-DEPENDENT DNA HELICASE UVRD2"/>
    <property type="match status" value="1"/>
</dbReference>
<dbReference type="InterPro" id="IPR000212">
    <property type="entry name" value="DNA_helicase_UvrD/REP"/>
</dbReference>
<keyword evidence="3" id="KW-0378">Hydrolase</keyword>
<keyword evidence="5" id="KW-0067">ATP-binding</keyword>
<organism evidence="12">
    <name type="scientific">freshwater metagenome</name>
    <dbReference type="NCBI Taxonomy" id="449393"/>
    <lineage>
        <taxon>unclassified sequences</taxon>
        <taxon>metagenomes</taxon>
        <taxon>ecological metagenomes</taxon>
    </lineage>
</organism>
<dbReference type="Gene3D" id="3.40.50.300">
    <property type="entry name" value="P-loop containing nucleotide triphosphate hydrolases"/>
    <property type="match status" value="3"/>
</dbReference>
<dbReference type="GO" id="GO:0003677">
    <property type="term" value="F:DNA binding"/>
    <property type="evidence" value="ECO:0007669"/>
    <property type="project" value="InterPro"/>
</dbReference>
<keyword evidence="6" id="KW-0413">Isomerase</keyword>
<dbReference type="GO" id="GO:0016787">
    <property type="term" value="F:hydrolase activity"/>
    <property type="evidence" value="ECO:0007669"/>
    <property type="project" value="UniProtKB-KW"/>
</dbReference>
<gene>
    <name evidence="12" type="ORF">GM50_18980</name>
</gene>
<evidence type="ECO:0000256" key="9">
    <source>
        <dbReference type="ARBA" id="ARBA00048988"/>
    </source>
</evidence>
<dbReference type="InterPro" id="IPR014017">
    <property type="entry name" value="DNA_helicase_UvrD-like_C"/>
</dbReference>
<dbReference type="GO" id="GO:0005524">
    <property type="term" value="F:ATP binding"/>
    <property type="evidence" value="ECO:0007669"/>
    <property type="project" value="UniProtKB-KW"/>
</dbReference>
<dbReference type="GO" id="GO:0005829">
    <property type="term" value="C:cytosol"/>
    <property type="evidence" value="ECO:0007669"/>
    <property type="project" value="TreeGrafter"/>
</dbReference>
<dbReference type="AlphaFoldDB" id="A0A094PYC1"/>
<dbReference type="EMBL" id="JNSK01000118">
    <property type="protein sequence ID" value="KGA14759.1"/>
    <property type="molecule type" value="Genomic_DNA"/>
</dbReference>
<evidence type="ECO:0000256" key="1">
    <source>
        <dbReference type="ARBA" id="ARBA00009922"/>
    </source>
</evidence>
<dbReference type="Gene3D" id="1.10.10.160">
    <property type="match status" value="1"/>
</dbReference>
<dbReference type="PANTHER" id="PTHR11070">
    <property type="entry name" value="UVRD / RECB / PCRA DNA HELICASE FAMILY MEMBER"/>
    <property type="match status" value="1"/>
</dbReference>
<dbReference type="SUPFAM" id="SSF52540">
    <property type="entry name" value="P-loop containing nucleoside triphosphate hydrolases"/>
    <property type="match status" value="1"/>
</dbReference>
<feature type="domain" description="UvrD-like helicase ATP-binding" evidence="10">
    <location>
        <begin position="21"/>
        <end position="306"/>
    </location>
</feature>
<proteinExistence type="inferred from homology"/>
<dbReference type="InterPro" id="IPR027417">
    <property type="entry name" value="P-loop_NTPase"/>
</dbReference>
<dbReference type="CDD" id="cd18807">
    <property type="entry name" value="SF1_C_UvrD"/>
    <property type="match status" value="1"/>
</dbReference>
<dbReference type="EC" id="5.6.2.4" evidence="8"/>
<comment type="similarity">
    <text evidence="1">Belongs to the helicase family. UvrD subfamily.</text>
</comment>
<comment type="catalytic activity">
    <reaction evidence="7">
        <text>Couples ATP hydrolysis with the unwinding of duplex DNA by translocating in the 3'-5' direction.</text>
        <dbReference type="EC" id="5.6.2.4"/>
    </reaction>
</comment>
<dbReference type="GO" id="GO:0000725">
    <property type="term" value="P:recombinational repair"/>
    <property type="evidence" value="ECO:0007669"/>
    <property type="project" value="TreeGrafter"/>
</dbReference>
<evidence type="ECO:0000256" key="4">
    <source>
        <dbReference type="ARBA" id="ARBA00022806"/>
    </source>
</evidence>
<dbReference type="PROSITE" id="PS51217">
    <property type="entry name" value="UVRD_HELICASE_CTER"/>
    <property type="match status" value="1"/>
</dbReference>
<dbReference type="GO" id="GO:0043138">
    <property type="term" value="F:3'-5' DNA helicase activity"/>
    <property type="evidence" value="ECO:0007669"/>
    <property type="project" value="UniProtKB-EC"/>
</dbReference>
<evidence type="ECO:0000256" key="8">
    <source>
        <dbReference type="ARBA" id="ARBA00034808"/>
    </source>
</evidence>
<accession>A0A094PYC1</accession>
<keyword evidence="2" id="KW-0547">Nucleotide-binding</keyword>
<evidence type="ECO:0000259" key="10">
    <source>
        <dbReference type="PROSITE" id="PS51198"/>
    </source>
</evidence>
<dbReference type="Pfam" id="PF13361">
    <property type="entry name" value="UvrD_C"/>
    <property type="match status" value="2"/>
</dbReference>
<evidence type="ECO:0000313" key="12">
    <source>
        <dbReference type="EMBL" id="KGA14759.1"/>
    </source>
</evidence>
<protein>
    <recommendedName>
        <fullName evidence="8">DNA 3'-5' helicase</fullName>
        <ecNumber evidence="8">5.6.2.4</ecNumber>
    </recommendedName>
</protein>
<evidence type="ECO:0000259" key="11">
    <source>
        <dbReference type="PROSITE" id="PS51217"/>
    </source>
</evidence>
<dbReference type="InterPro" id="IPR013986">
    <property type="entry name" value="DExx_box_DNA_helicase_dom_sf"/>
</dbReference>
<comment type="caution">
    <text evidence="12">The sequence shown here is derived from an EMBL/GenBank/DDBJ whole genome shotgun (WGS) entry which is preliminary data.</text>
</comment>
<keyword evidence="4" id="KW-0347">Helicase</keyword>
<evidence type="ECO:0000256" key="7">
    <source>
        <dbReference type="ARBA" id="ARBA00034617"/>
    </source>
</evidence>
<feature type="domain" description="UvrD-like helicase C-terminal" evidence="11">
    <location>
        <begin position="307"/>
        <end position="545"/>
    </location>
</feature>
<dbReference type="InterPro" id="IPR014016">
    <property type="entry name" value="UvrD-like_ATP-bd"/>
</dbReference>
<evidence type="ECO:0000256" key="5">
    <source>
        <dbReference type="ARBA" id="ARBA00022840"/>
    </source>
</evidence>
<comment type="catalytic activity">
    <reaction evidence="9">
        <text>ATP + H2O = ADP + phosphate + H(+)</text>
        <dbReference type="Rhea" id="RHEA:13065"/>
        <dbReference type="ChEBI" id="CHEBI:15377"/>
        <dbReference type="ChEBI" id="CHEBI:15378"/>
        <dbReference type="ChEBI" id="CHEBI:30616"/>
        <dbReference type="ChEBI" id="CHEBI:43474"/>
        <dbReference type="ChEBI" id="CHEBI:456216"/>
        <dbReference type="EC" id="5.6.2.4"/>
    </reaction>
</comment>
<dbReference type="PROSITE" id="PS51198">
    <property type="entry name" value="UVRD_HELICASE_ATP_BIND"/>
    <property type="match status" value="1"/>
</dbReference>
<dbReference type="Pfam" id="PF00580">
    <property type="entry name" value="UvrD-helicase"/>
    <property type="match status" value="1"/>
</dbReference>
<evidence type="ECO:0000256" key="3">
    <source>
        <dbReference type="ARBA" id="ARBA00022801"/>
    </source>
</evidence>
<evidence type="ECO:0000256" key="2">
    <source>
        <dbReference type="ARBA" id="ARBA00022741"/>
    </source>
</evidence>
<name>A0A094PYC1_9ZZZZ</name>
<dbReference type="Gene3D" id="1.10.486.10">
    <property type="entry name" value="PCRA, domain 4"/>
    <property type="match status" value="2"/>
</dbReference>
<reference evidence="12" key="1">
    <citation type="submission" date="2014-05" db="EMBL/GenBank/DDBJ databases">
        <title>Key roles for freshwater Actinobacteria revealed by deep metagenomic sequencing.</title>
        <authorList>
            <person name="Ghai R."/>
            <person name="Mizuno C.M."/>
            <person name="Picazo A."/>
            <person name="Camacho A."/>
            <person name="Rodriguez-Valera F."/>
        </authorList>
    </citation>
    <scope>NUCLEOTIDE SEQUENCE</scope>
</reference>
<sequence>MEVTPKLGGEEPSLRAEEILAALDEDQRTVALATRGPVCVIAGAGTGKTRAITHRIAYAAAIGTMEPSKVLALTFTARAAGEMRTRLRSLGVPTVAARTVHSAALKQLIYFWPTVFGGRTPDLMNSKTPFLTEAVNRADLTGEIRITSRETMRDIATEIEWAKVSQVAPIDYLDQVNARSMKPRVKAEHIAAIYVAYESLKKQELAIDFEDVLLLTSAMLEEERSVRERVQDQYRYFTVDEYQDISPIQQRLINAWLGSRKDICVVGDPAQTIYSFAGATPVFLNTFTQRFPEAEVIRLSTGYRSTPEITFAANALLRNSSMGQELTASNDHGLHPSVDGYKDESAEITGILTQITALLSEGTAPQEIAILARTNSQLKGVERAMNSKGLPYQVRSTERFFERQDVRDFLKQVRQASVLPTEGATWIDELRTIAQPYLTGESIDGIAALLHLGRELDSDDGFTPKTLRGFLREVEDRVTQNNPPTMPVVTLATLHAAKGLEWERVFLMGASEGILPLETGSTGTSDSVVAEERRLFYVGMTRAKVDLHISYRGLPSRFLKESGLLASS</sequence>
<evidence type="ECO:0000256" key="6">
    <source>
        <dbReference type="ARBA" id="ARBA00023235"/>
    </source>
</evidence>
<dbReference type="GO" id="GO:0033202">
    <property type="term" value="C:DNA helicase complex"/>
    <property type="evidence" value="ECO:0007669"/>
    <property type="project" value="TreeGrafter"/>
</dbReference>
<dbReference type="CDD" id="cd17932">
    <property type="entry name" value="DEXQc_UvrD"/>
    <property type="match status" value="1"/>
</dbReference>